<protein>
    <recommendedName>
        <fullName evidence="3">DUF4188 domain-containing protein</fullName>
    </recommendedName>
</protein>
<dbReference type="InterPro" id="IPR025444">
    <property type="entry name" value="Monooxy_af470"/>
</dbReference>
<name>D5UWZ5_TSUPD</name>
<evidence type="ECO:0008006" key="3">
    <source>
        <dbReference type="Google" id="ProtNLM"/>
    </source>
</evidence>
<sequence>MNHDMQTDTYDGDLVVFLLGMRPRRAWRLGQAFFVSRAMFRMQAELERDRAAGGALGYLGGFNAIAPTGPIVVQYWRSFAELESYSHATELEHRPAWLTFYRLTHGAGAARVGLWHETYRVPAGAHETIYADLAGPVGLGAAIGTQPLANRGGTSRERIGA</sequence>
<dbReference type="Pfam" id="PF13826">
    <property type="entry name" value="Monooxy_af470-like"/>
    <property type="match status" value="1"/>
</dbReference>
<accession>D5UWZ5</accession>
<organism evidence="1 2">
    <name type="scientific">Tsukamurella paurometabola (strain ATCC 8368 / DSM 20162 / CCUG 35730 / CIP 100753 / JCM 10117 / KCTC 9821 / NBRC 16120 / NCIMB 702349 / NCTC 13040)</name>
    <name type="common">Corynebacterium paurometabolum</name>
    <dbReference type="NCBI Taxonomy" id="521096"/>
    <lineage>
        <taxon>Bacteria</taxon>
        <taxon>Bacillati</taxon>
        <taxon>Actinomycetota</taxon>
        <taxon>Actinomycetes</taxon>
        <taxon>Mycobacteriales</taxon>
        <taxon>Tsukamurellaceae</taxon>
        <taxon>Tsukamurella</taxon>
    </lineage>
</organism>
<reference evidence="1 2" key="2">
    <citation type="journal article" date="2011" name="Stand. Genomic Sci.">
        <title>Complete genome sequence of Tsukamurella paurometabola type strain (no. 33).</title>
        <authorList>
            <person name="Munk A.C."/>
            <person name="Lapidus A."/>
            <person name="Lucas S."/>
            <person name="Nolan M."/>
            <person name="Tice H."/>
            <person name="Cheng J.F."/>
            <person name="Del Rio T.G."/>
            <person name="Goodwin L."/>
            <person name="Pitluck S."/>
            <person name="Liolios K."/>
            <person name="Huntemann M."/>
            <person name="Ivanova N."/>
            <person name="Mavromatis K."/>
            <person name="Mikhailova N."/>
            <person name="Pati A."/>
            <person name="Chen A."/>
            <person name="Palaniappan K."/>
            <person name="Tapia R."/>
            <person name="Han C."/>
            <person name="Land M."/>
            <person name="Hauser L."/>
            <person name="Chang Y.J."/>
            <person name="Jeffries C.D."/>
            <person name="Brettin T."/>
            <person name="Yasawong M."/>
            <person name="Brambilla E.M."/>
            <person name="Rohde M."/>
            <person name="Sikorski J."/>
            <person name="Goker M."/>
            <person name="Detter J.C."/>
            <person name="Woyke T."/>
            <person name="Bristow J."/>
            <person name="Eisen J.A."/>
            <person name="Markowitz V."/>
            <person name="Hugenholtz P."/>
            <person name="Kyrpides N.C."/>
            <person name="Klenk H.P."/>
        </authorList>
    </citation>
    <scope>NUCLEOTIDE SEQUENCE [LARGE SCALE GENOMIC DNA]</scope>
    <source>
        <strain evidence="2">ATCC 8368 / DSM 20162 / CCUG 35730 / CIP 100753 / JCM 10117 / KCTC 9821 / NBRC 16120 / NCIMB 702349 / NCTC 13040</strain>
    </source>
</reference>
<dbReference type="HOGENOM" id="CLU_109716_0_0_11"/>
<keyword evidence="2" id="KW-1185">Reference proteome</keyword>
<dbReference type="KEGG" id="tpr:Tpau_1389"/>
<evidence type="ECO:0000313" key="2">
    <source>
        <dbReference type="Proteomes" id="UP000001213"/>
    </source>
</evidence>
<reference evidence="2" key="1">
    <citation type="submission" date="2010-03" db="EMBL/GenBank/DDBJ databases">
        <title>The complete chromosome of Tsukamurella paurometabola DSM 20162.</title>
        <authorList>
            <consortium name="US DOE Joint Genome Institute (JGI-PGF)"/>
            <person name="Lucas S."/>
            <person name="Copeland A."/>
            <person name="Lapidus A."/>
            <person name="Glavina del Rio T."/>
            <person name="Dalin E."/>
            <person name="Tice H."/>
            <person name="Bruce D."/>
            <person name="Goodwin L."/>
            <person name="Pitluck S."/>
            <person name="Kyrpides N."/>
            <person name="Mavromatis K."/>
            <person name="Ivanova N."/>
            <person name="Mikhailova N."/>
            <person name="Munk A.C."/>
            <person name="Brettin T."/>
            <person name="Detter J.C."/>
            <person name="Tapia R."/>
            <person name="Han C."/>
            <person name="Larimer F."/>
            <person name="Land M."/>
            <person name="Hauser L."/>
            <person name="Markowitz V."/>
            <person name="Cheng J.-F."/>
            <person name="Hugenholtz P."/>
            <person name="Woyke T."/>
            <person name="Wu D."/>
            <person name="Jando M."/>
            <person name="Brambilla E."/>
            <person name="Klenk H.-P."/>
            <person name="Eisen J.A."/>
        </authorList>
    </citation>
    <scope>NUCLEOTIDE SEQUENCE [LARGE SCALE GENOMIC DNA]</scope>
    <source>
        <strain evidence="2">ATCC 8368 / DSM 20162 / CCUG 35730 / CIP 100753 / JCM 10117 / KCTC 9821 / NBRC 16120 / NCIMB 702349 / NCTC 13040</strain>
    </source>
</reference>
<evidence type="ECO:0000313" key="1">
    <source>
        <dbReference type="EMBL" id="ADG78017.1"/>
    </source>
</evidence>
<dbReference type="eggNOG" id="ENOG5030N64">
    <property type="taxonomic scope" value="Bacteria"/>
</dbReference>
<dbReference type="EMBL" id="CP001966">
    <property type="protein sequence ID" value="ADG78017.1"/>
    <property type="molecule type" value="Genomic_DNA"/>
</dbReference>
<dbReference type="AlphaFoldDB" id="D5UWZ5"/>
<gene>
    <name evidence="1" type="ordered locus">Tpau_1389</name>
</gene>
<dbReference type="Proteomes" id="UP000001213">
    <property type="component" value="Chromosome"/>
</dbReference>
<dbReference type="RefSeq" id="WP_013126055.1">
    <property type="nucleotide sequence ID" value="NC_014158.1"/>
</dbReference>
<proteinExistence type="predicted"/>